<reference evidence="1" key="1">
    <citation type="submission" date="2019-08" db="EMBL/GenBank/DDBJ databases">
        <title>Genome sequence of Clostridiales bacterium MT110.</title>
        <authorList>
            <person name="Cao J."/>
        </authorList>
    </citation>
    <scope>NUCLEOTIDE SEQUENCE</scope>
    <source>
        <strain evidence="1">MT110</strain>
    </source>
</reference>
<evidence type="ECO:0000313" key="1">
    <source>
        <dbReference type="EMBL" id="QOX64634.1"/>
    </source>
</evidence>
<dbReference type="EMBL" id="CP042469">
    <property type="protein sequence ID" value="QOX64634.1"/>
    <property type="molecule type" value="Genomic_DNA"/>
</dbReference>
<name>A0ACD1AEB2_9FIRM</name>
<evidence type="ECO:0000313" key="2">
    <source>
        <dbReference type="Proteomes" id="UP000594014"/>
    </source>
</evidence>
<proteinExistence type="predicted"/>
<keyword evidence="2" id="KW-1185">Reference proteome</keyword>
<sequence length="787" mass="88979">MEKYFRQYDRCRQNEKPFCTHACPFHVDVLDFQTKMEKNNYNAAYKTFRNAVGFPDVVAALCSEYCAEACPRKDLDQSVQLNLLEKTCVAKATRKDPTDYNVPLKKRKIAIVGAGISGLACALRLAQKKYEVTVYEKTGRWGGMLWDLLTSELFLADIERQLQFETYDLHFNTEIASIEELLDQDFEAVYVATGKGGSSFGVLDQEQGHCTIVKRDGAESTAMAVFAGGSLTGKDPIRAMADGLDMAWAIEVFLKTGRLEYPSAPPACRSASDPDKLIRTEAVSPSDGCIYTDEEASLEAGRCIRCQCDACMKYCDVCAYHNKWPMRIRDDIMSTVAFSTSESMMKKTPAKRLMNTCTQCGLCEEVCPEEIEIGRMLLEARRSLHKQGTLPGAYHQFWIRDMAFASSEAAALTRRAPQPLWKREGASQGTPTDTRYAFFPGCQLGAADPRYVSEPYRQLLEKRPDTGLMLRCCGIPAEWAGNEALHDEEIGKLRKEWEELGRPILILACPSCRKHLKEYLPEIETTSLYEILEQWCGETKRGDSAAGLGASEVYSIFDPCSARNNIPMEQAVRTLALQAGVQIEELPKGDLHGCCGYGGHVSEANAEYAAYVTKSRGALSDKPYLTYCINCRDIFRGEGKPALHLLDLMYGINPIDSKLPSLTERRKNRVRLKETLLTEVWRETMEKQQPQSKYRLIIGAEVQEKMDQMKILEEDLLEVIQFGETSKRRTFDEEQGTYSCYRELGHVTYWVEYRQNDDAYEVVNAYTHRMKIKLEGVWNGRKVKADL</sequence>
<dbReference type="Proteomes" id="UP000594014">
    <property type="component" value="Chromosome"/>
</dbReference>
<organism evidence="1 2">
    <name type="scientific">Anoxybacterium hadale</name>
    <dbReference type="NCBI Taxonomy" id="3408580"/>
    <lineage>
        <taxon>Bacteria</taxon>
        <taxon>Bacillati</taxon>
        <taxon>Bacillota</taxon>
        <taxon>Clostridia</taxon>
        <taxon>Peptostreptococcales</taxon>
        <taxon>Anaerovoracaceae</taxon>
        <taxon>Anoxybacterium</taxon>
    </lineage>
</organism>
<protein>
    <submittedName>
        <fullName evidence="1">FAD-dependent oxidoreductase</fullName>
    </submittedName>
</protein>
<accession>A0ACD1AEB2</accession>
<gene>
    <name evidence="1" type="ORF">FRZ06_15435</name>
</gene>